<name>A0AAW0PXV7_9GOBI</name>
<accession>A0AAW0PXV7</accession>
<reference evidence="7" key="1">
    <citation type="submission" date="2024-04" db="EMBL/GenBank/DDBJ databases">
        <title>Salinicola lusitanus LLJ914,a marine bacterium isolated from the Okinawa Trough.</title>
        <authorList>
            <person name="Li J."/>
        </authorList>
    </citation>
    <scope>NUCLEOTIDE SEQUENCE [LARGE SCALE GENOMIC DNA]</scope>
</reference>
<dbReference type="Gene3D" id="2.60.120.40">
    <property type="match status" value="1"/>
</dbReference>
<dbReference type="GO" id="GO:0005164">
    <property type="term" value="F:tumor necrosis factor receptor binding"/>
    <property type="evidence" value="ECO:0007669"/>
    <property type="project" value="InterPro"/>
</dbReference>
<dbReference type="PROSITE" id="PS50049">
    <property type="entry name" value="THD_2"/>
    <property type="match status" value="1"/>
</dbReference>
<gene>
    <name evidence="6" type="ORF">WMY93_004292</name>
</gene>
<protein>
    <recommendedName>
        <fullName evidence="5">THD domain-containing protein</fullName>
    </recommendedName>
</protein>
<dbReference type="GO" id="GO:0006955">
    <property type="term" value="P:immune response"/>
    <property type="evidence" value="ECO:0007669"/>
    <property type="project" value="InterPro"/>
</dbReference>
<dbReference type="GO" id="GO:0016020">
    <property type="term" value="C:membrane"/>
    <property type="evidence" value="ECO:0007669"/>
    <property type="project" value="UniProtKB-SubCell"/>
</dbReference>
<dbReference type="SUPFAM" id="SSF49842">
    <property type="entry name" value="TNF-like"/>
    <property type="match status" value="1"/>
</dbReference>
<evidence type="ECO:0000256" key="2">
    <source>
        <dbReference type="ARBA" id="ARBA00008670"/>
    </source>
</evidence>
<keyword evidence="7" id="KW-1185">Reference proteome</keyword>
<keyword evidence="3" id="KW-0202">Cytokine</keyword>
<dbReference type="SMART" id="SM00207">
    <property type="entry name" value="TNF"/>
    <property type="match status" value="1"/>
</dbReference>
<feature type="domain" description="THD" evidence="5">
    <location>
        <begin position="65"/>
        <end position="204"/>
    </location>
</feature>
<comment type="caution">
    <text evidence="6">The sequence shown here is derived from an EMBL/GenBank/DDBJ whole genome shotgun (WGS) entry which is preliminary data.</text>
</comment>
<dbReference type="Proteomes" id="UP001460270">
    <property type="component" value="Unassembled WGS sequence"/>
</dbReference>
<dbReference type="GO" id="GO:0005125">
    <property type="term" value="F:cytokine activity"/>
    <property type="evidence" value="ECO:0007669"/>
    <property type="project" value="UniProtKB-KW"/>
</dbReference>
<organism evidence="6 7">
    <name type="scientific">Mugilogobius chulae</name>
    <name type="common">yellowstripe goby</name>
    <dbReference type="NCBI Taxonomy" id="88201"/>
    <lineage>
        <taxon>Eukaryota</taxon>
        <taxon>Metazoa</taxon>
        <taxon>Chordata</taxon>
        <taxon>Craniata</taxon>
        <taxon>Vertebrata</taxon>
        <taxon>Euteleostomi</taxon>
        <taxon>Actinopterygii</taxon>
        <taxon>Neopterygii</taxon>
        <taxon>Teleostei</taxon>
        <taxon>Neoteleostei</taxon>
        <taxon>Acanthomorphata</taxon>
        <taxon>Gobiaria</taxon>
        <taxon>Gobiiformes</taxon>
        <taxon>Gobioidei</taxon>
        <taxon>Gobiidae</taxon>
        <taxon>Gobionellinae</taxon>
        <taxon>Mugilogobius</taxon>
    </lineage>
</organism>
<comment type="similarity">
    <text evidence="2">Belongs to the tumor necrosis factor family.</text>
</comment>
<evidence type="ECO:0000259" key="5">
    <source>
        <dbReference type="PROSITE" id="PS50049"/>
    </source>
</evidence>
<evidence type="ECO:0000313" key="7">
    <source>
        <dbReference type="Proteomes" id="UP001460270"/>
    </source>
</evidence>
<dbReference type="EMBL" id="JBBPFD010000003">
    <property type="protein sequence ID" value="KAK7933396.1"/>
    <property type="molecule type" value="Genomic_DNA"/>
</dbReference>
<proteinExistence type="inferred from homology"/>
<evidence type="ECO:0000256" key="4">
    <source>
        <dbReference type="ARBA" id="ARBA00023136"/>
    </source>
</evidence>
<comment type="subcellular location">
    <subcellularLocation>
        <location evidence="1">Membrane</location>
    </subcellularLocation>
</comment>
<dbReference type="InterPro" id="IPR008983">
    <property type="entry name" value="Tumour_necrosis_fac-like_dom"/>
</dbReference>
<evidence type="ECO:0000256" key="3">
    <source>
        <dbReference type="ARBA" id="ARBA00022514"/>
    </source>
</evidence>
<dbReference type="InterPro" id="IPR006052">
    <property type="entry name" value="TNF_dom"/>
</dbReference>
<keyword evidence="4" id="KW-0472">Membrane</keyword>
<dbReference type="Pfam" id="PF00229">
    <property type="entry name" value="TNF"/>
    <property type="match status" value="1"/>
</dbReference>
<sequence>MRLLRTTRVISVSMVLLVGMVLAILVLLLFGSPAALLHGKESENTPAFPEAQRQKLQSDPDVPHPSALLTVVPTYYSELKSEHGNTHLKGGMIVSNGNLSLPIKGLYRIYLQVTFDFDSENYDICEDDMVMVNISVKRCSNSYKQFRVLLASMDTLRCSQDWSKSLITTGTFELEANTVLQVHINHNELVRKQDIYSFFGVELVSAVK</sequence>
<evidence type="ECO:0000313" key="6">
    <source>
        <dbReference type="EMBL" id="KAK7933396.1"/>
    </source>
</evidence>
<dbReference type="AlphaFoldDB" id="A0AAW0PXV7"/>
<dbReference type="PANTHER" id="PTHR11471">
    <property type="entry name" value="TUMOR NECROSIS FACTOR FAMILY MEMBER"/>
    <property type="match status" value="1"/>
</dbReference>
<evidence type="ECO:0000256" key="1">
    <source>
        <dbReference type="ARBA" id="ARBA00004370"/>
    </source>
</evidence>
<dbReference type="GO" id="GO:0005615">
    <property type="term" value="C:extracellular space"/>
    <property type="evidence" value="ECO:0007669"/>
    <property type="project" value="UniProtKB-KW"/>
</dbReference>
<dbReference type="PANTHER" id="PTHR11471:SF24">
    <property type="entry name" value="TUMOR NECROSIS FACTOR LIGAND SUPERFAMILY MEMBER 15"/>
    <property type="match status" value="1"/>
</dbReference>